<feature type="region of interest" description="Disordered" evidence="1">
    <location>
        <begin position="85"/>
        <end position="104"/>
    </location>
</feature>
<name>A0A8S9U4D8_PHYIN</name>
<feature type="region of interest" description="Disordered" evidence="1">
    <location>
        <begin position="50"/>
        <end position="70"/>
    </location>
</feature>
<comment type="caution">
    <text evidence="2">The sequence shown here is derived from an EMBL/GenBank/DDBJ whole genome shotgun (WGS) entry which is preliminary data.</text>
</comment>
<accession>A0A8S9U4D8</accession>
<reference evidence="2" key="1">
    <citation type="submission" date="2020-03" db="EMBL/GenBank/DDBJ databases">
        <title>Hybrid Assembly of Korean Phytophthora infestans isolates.</title>
        <authorList>
            <person name="Prokchorchik M."/>
            <person name="Lee Y."/>
            <person name="Seo J."/>
            <person name="Cho J.-H."/>
            <person name="Park Y.-E."/>
            <person name="Jang D.-C."/>
            <person name="Im J.-S."/>
            <person name="Choi J.-G."/>
            <person name="Park H.-J."/>
            <person name="Lee G.-B."/>
            <person name="Lee Y.-G."/>
            <person name="Hong S.-Y."/>
            <person name="Cho K."/>
            <person name="Sohn K.H."/>
        </authorList>
    </citation>
    <scope>NUCLEOTIDE SEQUENCE</scope>
    <source>
        <strain evidence="2">KR_2_A2</strain>
    </source>
</reference>
<dbReference type="EMBL" id="JAACNO010002463">
    <property type="protein sequence ID" value="KAF4133088.1"/>
    <property type="molecule type" value="Genomic_DNA"/>
</dbReference>
<sequence length="124" mass="13741">MPNNTIKFRTAHDIHAICRHLERNGTPTYRKSKVKLNRFKDVVTEGVATGVTDGKEKGTSEIPSAPEEKEYPATITLSELEAANTLNSAEKNQSPSSHSTEVSISSHFAEVPYRRSDCHQKSLC</sequence>
<feature type="compositionally biased region" description="Low complexity" evidence="1">
    <location>
        <begin position="94"/>
        <end position="104"/>
    </location>
</feature>
<proteinExistence type="predicted"/>
<evidence type="ECO:0000313" key="2">
    <source>
        <dbReference type="EMBL" id="KAF4133088.1"/>
    </source>
</evidence>
<evidence type="ECO:0000256" key="1">
    <source>
        <dbReference type="SAM" id="MobiDB-lite"/>
    </source>
</evidence>
<protein>
    <submittedName>
        <fullName evidence="2">Uncharacterized protein</fullName>
    </submittedName>
</protein>
<evidence type="ECO:0000313" key="3">
    <source>
        <dbReference type="Proteomes" id="UP000704712"/>
    </source>
</evidence>
<organism evidence="2 3">
    <name type="scientific">Phytophthora infestans</name>
    <name type="common">Potato late blight agent</name>
    <name type="synonym">Botrytis infestans</name>
    <dbReference type="NCBI Taxonomy" id="4787"/>
    <lineage>
        <taxon>Eukaryota</taxon>
        <taxon>Sar</taxon>
        <taxon>Stramenopiles</taxon>
        <taxon>Oomycota</taxon>
        <taxon>Peronosporomycetes</taxon>
        <taxon>Peronosporales</taxon>
        <taxon>Peronosporaceae</taxon>
        <taxon>Phytophthora</taxon>
    </lineage>
</organism>
<gene>
    <name evidence="2" type="ORF">GN958_ATG17715</name>
</gene>
<dbReference type="AlphaFoldDB" id="A0A8S9U4D8"/>
<dbReference type="Proteomes" id="UP000704712">
    <property type="component" value="Unassembled WGS sequence"/>
</dbReference>